<organism evidence="2 3">
    <name type="scientific">Sorangium cellulosum</name>
    <name type="common">Polyangium cellulosum</name>
    <dbReference type="NCBI Taxonomy" id="56"/>
    <lineage>
        <taxon>Bacteria</taxon>
        <taxon>Pseudomonadati</taxon>
        <taxon>Myxococcota</taxon>
        <taxon>Polyangia</taxon>
        <taxon>Polyangiales</taxon>
        <taxon>Polyangiaceae</taxon>
        <taxon>Sorangium</taxon>
    </lineage>
</organism>
<feature type="region of interest" description="Disordered" evidence="1">
    <location>
        <begin position="1"/>
        <end position="24"/>
    </location>
</feature>
<gene>
    <name evidence="2" type="ORF">BE18_17750</name>
</gene>
<evidence type="ECO:0000313" key="3">
    <source>
        <dbReference type="Proteomes" id="UP000075515"/>
    </source>
</evidence>
<dbReference type="Proteomes" id="UP000075515">
    <property type="component" value="Unassembled WGS sequence"/>
</dbReference>
<sequence length="168" mass="17701">MTEKAPLAQIPGGPSPAEPVPRTPVHGVDLATYAALAVRLAEGGEPRAVVLARAGLDEARWLSIEKAWLLRIATSLLQQDLTLGQEHEEASAAARAALPPPPPLALEEYAALVAGIEAGRDAGVLLSGAKLTPAAFARHKLAWEARLAADVALRASFQALVEQRKRTM</sequence>
<protein>
    <submittedName>
        <fullName evidence="2">Uncharacterized protein</fullName>
    </submittedName>
</protein>
<name>A0A150RCJ4_SORCE</name>
<evidence type="ECO:0000256" key="1">
    <source>
        <dbReference type="SAM" id="MobiDB-lite"/>
    </source>
</evidence>
<evidence type="ECO:0000313" key="2">
    <source>
        <dbReference type="EMBL" id="KYF77666.1"/>
    </source>
</evidence>
<dbReference type="EMBL" id="JEMC01003887">
    <property type="protein sequence ID" value="KYF77666.1"/>
    <property type="molecule type" value="Genomic_DNA"/>
</dbReference>
<dbReference type="AlphaFoldDB" id="A0A150RCJ4"/>
<feature type="compositionally biased region" description="Pro residues" evidence="1">
    <location>
        <begin position="13"/>
        <end position="22"/>
    </location>
</feature>
<accession>A0A150RCJ4</accession>
<comment type="caution">
    <text evidence="2">The sequence shown here is derived from an EMBL/GenBank/DDBJ whole genome shotgun (WGS) entry which is preliminary data.</text>
</comment>
<proteinExistence type="predicted"/>
<reference evidence="2 3" key="1">
    <citation type="submission" date="2014-02" db="EMBL/GenBank/DDBJ databases">
        <title>The small core and large imbalanced accessory genome model reveals a collaborative survival strategy of Sorangium cellulosum strains in nature.</title>
        <authorList>
            <person name="Han K."/>
            <person name="Peng R."/>
            <person name="Blom J."/>
            <person name="Li Y.-Z."/>
        </authorList>
    </citation>
    <scope>NUCLEOTIDE SEQUENCE [LARGE SCALE GENOMIC DNA]</scope>
    <source>
        <strain evidence="2 3">So0149</strain>
    </source>
</reference>